<dbReference type="InterPro" id="IPR022761">
    <property type="entry name" value="Fumarate_lyase_N"/>
</dbReference>
<dbReference type="InterPro" id="IPR020557">
    <property type="entry name" value="Fumarate_lyase_CS"/>
</dbReference>
<dbReference type="InterPro" id="IPR008948">
    <property type="entry name" value="L-Aspartase-like"/>
</dbReference>
<accession>A0A561R6V8</accession>
<keyword evidence="1 4" id="KW-0456">Lyase</keyword>
<dbReference type="GO" id="GO:0006099">
    <property type="term" value="P:tricarboxylic acid cycle"/>
    <property type="evidence" value="ECO:0007669"/>
    <property type="project" value="InterPro"/>
</dbReference>
<dbReference type="OrthoDB" id="9802809at2"/>
<organism evidence="4 5">
    <name type="scientific">Neorhizobium alkalisoli</name>
    <dbReference type="NCBI Taxonomy" id="528178"/>
    <lineage>
        <taxon>Bacteria</taxon>
        <taxon>Pseudomonadati</taxon>
        <taxon>Pseudomonadota</taxon>
        <taxon>Alphaproteobacteria</taxon>
        <taxon>Hyphomicrobiales</taxon>
        <taxon>Rhizobiaceae</taxon>
        <taxon>Rhizobium/Agrobacterium group</taxon>
        <taxon>Neorhizobium</taxon>
    </lineage>
</organism>
<dbReference type="AlphaFoldDB" id="A0A561R6V8"/>
<dbReference type="InterPro" id="IPR024083">
    <property type="entry name" value="Fumarase/histidase_N"/>
</dbReference>
<dbReference type="Gene3D" id="1.20.200.10">
    <property type="entry name" value="Fumarase/aspartase (Central domain)"/>
    <property type="match status" value="1"/>
</dbReference>
<name>A0A561R6V8_9HYPH</name>
<dbReference type="NCBIfam" id="NF008909">
    <property type="entry name" value="PRK12273.1"/>
    <property type="match status" value="1"/>
</dbReference>
<dbReference type="PROSITE" id="PS00163">
    <property type="entry name" value="FUMARATE_LYASES"/>
    <property type="match status" value="1"/>
</dbReference>
<dbReference type="PANTHER" id="PTHR42696:SF2">
    <property type="entry name" value="ASPARTATE AMMONIA-LYASE"/>
    <property type="match status" value="1"/>
</dbReference>
<dbReference type="PRINTS" id="PR00149">
    <property type="entry name" value="FUMRATELYASE"/>
</dbReference>
<dbReference type="Pfam" id="PF00206">
    <property type="entry name" value="Lyase_1"/>
    <property type="match status" value="1"/>
</dbReference>
<dbReference type="SUPFAM" id="SSF48557">
    <property type="entry name" value="L-aspartase-like"/>
    <property type="match status" value="1"/>
</dbReference>
<dbReference type="GO" id="GO:0008797">
    <property type="term" value="F:aspartate ammonia-lyase activity"/>
    <property type="evidence" value="ECO:0007669"/>
    <property type="project" value="TreeGrafter"/>
</dbReference>
<keyword evidence="5" id="KW-1185">Reference proteome</keyword>
<dbReference type="InterPro" id="IPR000362">
    <property type="entry name" value="Fumarate_lyase_fam"/>
</dbReference>
<dbReference type="Pfam" id="PF10415">
    <property type="entry name" value="FumaraseC_C"/>
    <property type="match status" value="1"/>
</dbReference>
<dbReference type="GO" id="GO:0005829">
    <property type="term" value="C:cytosol"/>
    <property type="evidence" value="ECO:0007669"/>
    <property type="project" value="TreeGrafter"/>
</dbReference>
<dbReference type="EMBL" id="VIWP01000001">
    <property type="protein sequence ID" value="TWF58342.1"/>
    <property type="molecule type" value="Genomic_DNA"/>
</dbReference>
<feature type="domain" description="Fumarase C C-terminal" evidence="3">
    <location>
        <begin position="413"/>
        <end position="454"/>
    </location>
</feature>
<dbReference type="Gene3D" id="1.10.40.30">
    <property type="entry name" value="Fumarase/aspartase (C-terminal domain)"/>
    <property type="match status" value="1"/>
</dbReference>
<evidence type="ECO:0000259" key="2">
    <source>
        <dbReference type="Pfam" id="PF00206"/>
    </source>
</evidence>
<evidence type="ECO:0000313" key="4">
    <source>
        <dbReference type="EMBL" id="TWF58342.1"/>
    </source>
</evidence>
<dbReference type="InterPro" id="IPR051546">
    <property type="entry name" value="Aspartate_Ammonia-Lyase"/>
</dbReference>
<dbReference type="PANTHER" id="PTHR42696">
    <property type="entry name" value="ASPARTATE AMMONIA-LYASE"/>
    <property type="match status" value="1"/>
</dbReference>
<protein>
    <submittedName>
        <fullName evidence="4">Aspartate ammonia-lyase</fullName>
    </submittedName>
</protein>
<comment type="caution">
    <text evidence="4">The sequence shown here is derived from an EMBL/GenBank/DDBJ whole genome shotgun (WGS) entry which is preliminary data.</text>
</comment>
<dbReference type="RefSeq" id="WP_145631296.1">
    <property type="nucleotide sequence ID" value="NZ_VIWP01000001.1"/>
</dbReference>
<feature type="domain" description="Fumarate lyase N-terminal" evidence="2">
    <location>
        <begin position="17"/>
        <end position="346"/>
    </location>
</feature>
<dbReference type="Gene3D" id="1.10.275.10">
    <property type="entry name" value="Fumarase/aspartase (N-terminal domain)"/>
    <property type="match status" value="1"/>
</dbReference>
<evidence type="ECO:0000256" key="1">
    <source>
        <dbReference type="ARBA" id="ARBA00023239"/>
    </source>
</evidence>
<dbReference type="PRINTS" id="PR00145">
    <property type="entry name" value="ARGSUCLYASE"/>
</dbReference>
<gene>
    <name evidence="4" type="ORF">FHW37_101146</name>
</gene>
<dbReference type="Proteomes" id="UP000320653">
    <property type="component" value="Unassembled WGS sequence"/>
</dbReference>
<proteinExistence type="predicted"/>
<sequence length="482" mass="51196">MDQPETGFRIEEDALGTRSMPDDILYGIQTARAVDNFSISGRVIADIEGFVPAIVAIKRAAARANMKTGDLELQIAEAIDSAGSEYAQTVSRQDFPVDIYHGGGGTAANMNVNEVLANRASEILTGIKGPDPVHPNTHVNMGQSTNDVIPSAMKMAIGGEIFALRSSLAILVGALREKEEAFADVVKLARTCLQDALPVTFGQQFSGYRAAFERQAQDLEALEASCLHIPLGATAVGTAFGASEAYRQFVFEELCVLTAKDYQPEENLFDALQNADHWIRVSASLKAIAVTLSKFSADLRLMSSGPRAGLGEIALPAVQPGSSIMPGKVNPVMPEMMMQVAFRVIGNDATVTRAAEGELDLNVWESIILEAVSESIRLMRRAIPLFVSGCVAGIEVNAERGLADASGSLALSTALAAIYGYPAASAVAKHAAKHGLSIHAASIACGLMTEAEAEMLFGDVAAFADPARTEQLIARFRARKNQ</sequence>
<evidence type="ECO:0000259" key="3">
    <source>
        <dbReference type="Pfam" id="PF10415"/>
    </source>
</evidence>
<reference evidence="4 5" key="1">
    <citation type="submission" date="2019-06" db="EMBL/GenBank/DDBJ databases">
        <title>Sorghum-associated microbial communities from plants grown in Nebraska, USA.</title>
        <authorList>
            <person name="Schachtman D."/>
        </authorList>
    </citation>
    <scope>NUCLEOTIDE SEQUENCE [LARGE SCALE GENOMIC DNA]</scope>
    <source>
        <strain evidence="4 5">1225</strain>
    </source>
</reference>
<evidence type="ECO:0000313" key="5">
    <source>
        <dbReference type="Proteomes" id="UP000320653"/>
    </source>
</evidence>
<dbReference type="InterPro" id="IPR018951">
    <property type="entry name" value="Fumarase_C_C"/>
</dbReference>
<dbReference type="GO" id="GO:0006531">
    <property type="term" value="P:aspartate metabolic process"/>
    <property type="evidence" value="ECO:0007669"/>
    <property type="project" value="TreeGrafter"/>
</dbReference>